<sequence>MDVRDVSTLPQYFEYLQRHKKTLQRAQGRKGMRAKPRMARDELISQFMFRHLMNAGDPSESEAKIRSSFLPLAYPPCVARLDQLSKFMIKDLCLEVHQRGHYLLLRTVTPTDTMTAVMAIVEDEEGAVLMLQLYNQGQELSGAQELMEGTVLIVKEPYVKVMADGNYGIRVDHVSDVMFLPECDDRIPLSWRTRIAHDDGSPSFWKERGNALFNQGNYRGALQCYSRTLVTSPSPELAMTTRLNRALTFLRSHQFDAALAEAETVLHVSPISEKALFRKSQALYYLGRFQQSYDTHKLIAEHYPENEMAQREFARTTARLVEQERGQYEFKRMQREARKLRPPHLHHGTYIGPVTVKSTPSHGKGLFTTEAVKAGDLLFCEKALAHAFHDETAPKELSLLLNAETDKATLGKQAELIVAIVQRLYKNPSLLPSFADHHHGTYKPVNVQEVDGLPIIDSFLVERIVQLNCFGCPLLSRDSHIGAVSSDDTAQKANKEFNSCGFWHMASYINHSCLSNARRSFIGDMMVVRATQDLAPNTELTFWYESPFNNDSEGRPVDLQHWGFRCDCILCRDIQSLDKPTRSTRTRLLADLKRLFKAKKMKFQTIEDTITKLEGTYSHPAPEVPRLAVWSAHLSLAAAYLASHNPEKAVASGLRTLQSLGYVVEGGDIPPVRETSLLVQKWGLMIDRVVGCWMILSQAYHQVAPALEPQAHACAKLSYKICVGEDETFDATYGRASARVDGLLASPR</sequence>
<dbReference type="AlphaFoldDB" id="A0A5M3YNT0"/>
<protein>
    <submittedName>
        <fullName evidence="1">TPR domain protein</fullName>
    </submittedName>
</protein>
<dbReference type="Gene3D" id="2.170.270.10">
    <property type="entry name" value="SET domain"/>
    <property type="match status" value="1"/>
</dbReference>
<accession>A0A5M3YNT0</accession>
<dbReference type="PANTHER" id="PTHR47643">
    <property type="entry name" value="TPR DOMAIN PROTEIN (AFU_ORTHOLOGUE AFUA_5G12710)"/>
    <property type="match status" value="1"/>
</dbReference>
<dbReference type="SMART" id="SM00028">
    <property type="entry name" value="TPR"/>
    <property type="match status" value="4"/>
</dbReference>
<reference evidence="1 2" key="1">
    <citation type="submission" date="2020-01" db="EMBL/GenBank/DDBJ databases">
        <title>Aspergillus terreus IFO 6365 whole genome shotgun sequence.</title>
        <authorList>
            <person name="Kanamasa S."/>
            <person name="Takahashi H."/>
        </authorList>
    </citation>
    <scope>NUCLEOTIDE SEQUENCE [LARGE SCALE GENOMIC DNA]</scope>
    <source>
        <strain evidence="1 2">IFO 6365</strain>
    </source>
</reference>
<evidence type="ECO:0000313" key="1">
    <source>
        <dbReference type="EMBL" id="GFF11890.1"/>
    </source>
</evidence>
<gene>
    <name evidence="1" type="ORF">ATEIFO6365_0001011000</name>
</gene>
<dbReference type="Pfam" id="PF00856">
    <property type="entry name" value="SET"/>
    <property type="match status" value="1"/>
</dbReference>
<dbReference type="SUPFAM" id="SSF82199">
    <property type="entry name" value="SET domain"/>
    <property type="match status" value="1"/>
</dbReference>
<dbReference type="InterPro" id="IPR046341">
    <property type="entry name" value="SET_dom_sf"/>
</dbReference>
<dbReference type="PANTHER" id="PTHR47643:SF2">
    <property type="entry name" value="TPR DOMAIN PROTEIN (AFU_ORTHOLOGUE AFUA_5G12710)"/>
    <property type="match status" value="1"/>
</dbReference>
<dbReference type="VEuPathDB" id="FungiDB:ATEG_01092"/>
<dbReference type="OrthoDB" id="438641at2759"/>
<evidence type="ECO:0000313" key="2">
    <source>
        <dbReference type="Proteomes" id="UP000452235"/>
    </source>
</evidence>
<organism evidence="1 2">
    <name type="scientific">Aspergillus terreus</name>
    <dbReference type="NCBI Taxonomy" id="33178"/>
    <lineage>
        <taxon>Eukaryota</taxon>
        <taxon>Fungi</taxon>
        <taxon>Dikarya</taxon>
        <taxon>Ascomycota</taxon>
        <taxon>Pezizomycotina</taxon>
        <taxon>Eurotiomycetes</taxon>
        <taxon>Eurotiomycetidae</taxon>
        <taxon>Eurotiales</taxon>
        <taxon>Aspergillaceae</taxon>
        <taxon>Aspergillus</taxon>
        <taxon>Aspergillus subgen. Circumdati</taxon>
    </lineage>
</organism>
<dbReference type="SUPFAM" id="SSF48452">
    <property type="entry name" value="TPR-like"/>
    <property type="match status" value="1"/>
</dbReference>
<dbReference type="InterPro" id="IPR011990">
    <property type="entry name" value="TPR-like_helical_dom_sf"/>
</dbReference>
<dbReference type="EMBL" id="BLJY01000001">
    <property type="protein sequence ID" value="GFF11890.1"/>
    <property type="molecule type" value="Genomic_DNA"/>
</dbReference>
<dbReference type="InterPro" id="IPR019734">
    <property type="entry name" value="TPR_rpt"/>
</dbReference>
<keyword evidence="2" id="KW-1185">Reference proteome</keyword>
<dbReference type="CDD" id="cd20071">
    <property type="entry name" value="SET_SMYD"/>
    <property type="match status" value="1"/>
</dbReference>
<dbReference type="PROSITE" id="PS50005">
    <property type="entry name" value="TPR"/>
    <property type="match status" value="1"/>
</dbReference>
<dbReference type="SMART" id="SM00317">
    <property type="entry name" value="SET"/>
    <property type="match status" value="1"/>
</dbReference>
<name>A0A5M3YNT0_ASPTE</name>
<dbReference type="InterPro" id="IPR053209">
    <property type="entry name" value="Gramillin-biosynth_MTr"/>
</dbReference>
<dbReference type="PROSITE" id="PS50280">
    <property type="entry name" value="SET"/>
    <property type="match status" value="1"/>
</dbReference>
<proteinExistence type="predicted"/>
<comment type="caution">
    <text evidence="1">The sequence shown here is derived from an EMBL/GenBank/DDBJ whole genome shotgun (WGS) entry which is preliminary data.</text>
</comment>
<dbReference type="Gene3D" id="1.25.40.10">
    <property type="entry name" value="Tetratricopeptide repeat domain"/>
    <property type="match status" value="1"/>
</dbReference>
<dbReference type="InterPro" id="IPR001214">
    <property type="entry name" value="SET_dom"/>
</dbReference>
<dbReference type="Proteomes" id="UP000452235">
    <property type="component" value="Unassembled WGS sequence"/>
</dbReference>